<feature type="signal peptide" evidence="1">
    <location>
        <begin position="1"/>
        <end position="21"/>
    </location>
</feature>
<comment type="caution">
    <text evidence="2">The sequence shown here is derived from an EMBL/GenBank/DDBJ whole genome shotgun (WGS) entry which is preliminary data.</text>
</comment>
<accession>A0ABV0BGR0</accession>
<dbReference type="RefSeq" id="WP_346336074.1">
    <property type="nucleotide sequence ID" value="NZ_JBBYXI010000001.1"/>
</dbReference>
<evidence type="ECO:0000256" key="1">
    <source>
        <dbReference type="SAM" id="SignalP"/>
    </source>
</evidence>
<dbReference type="PROSITE" id="PS51257">
    <property type="entry name" value="PROKAR_LIPOPROTEIN"/>
    <property type="match status" value="1"/>
</dbReference>
<sequence length="176" mass="18867">MSLLKVFAPAALALLAAGCQTTNGPVNITQEVYGNVQPAVSDNWRAVVSRGGSIAYICPASRCREPGAIGYSVARVNADAEYLVREKVVSSELVQEIGDTVSDMTDGQYRQLNVRNLTNKEAAGFETVSSYTGRKGKYYSVSRVGINGNEVRMITGMGKSLQTARKNLRIGLDGAK</sequence>
<feature type="chain" id="PRO_5045255935" description="Lipoprotein" evidence="1">
    <location>
        <begin position="22"/>
        <end position="176"/>
    </location>
</feature>
<dbReference type="EMBL" id="JBBYXI010000001">
    <property type="protein sequence ID" value="MEN3930104.1"/>
    <property type="molecule type" value="Genomic_DNA"/>
</dbReference>
<proteinExistence type="predicted"/>
<keyword evidence="3" id="KW-1185">Reference proteome</keyword>
<gene>
    <name evidence="2" type="ORF">WJT86_03390</name>
</gene>
<evidence type="ECO:0008006" key="4">
    <source>
        <dbReference type="Google" id="ProtNLM"/>
    </source>
</evidence>
<keyword evidence="1" id="KW-0732">Signal</keyword>
<protein>
    <recommendedName>
        <fullName evidence="4">Lipoprotein</fullName>
    </recommendedName>
</protein>
<evidence type="ECO:0000313" key="2">
    <source>
        <dbReference type="EMBL" id="MEN3930104.1"/>
    </source>
</evidence>
<dbReference type="Proteomes" id="UP001418637">
    <property type="component" value="Unassembled WGS sequence"/>
</dbReference>
<organism evidence="2 3">
    <name type="scientific">Hohaiivirga grylli</name>
    <dbReference type="NCBI Taxonomy" id="3133970"/>
    <lineage>
        <taxon>Bacteria</taxon>
        <taxon>Pseudomonadati</taxon>
        <taxon>Pseudomonadota</taxon>
        <taxon>Alphaproteobacteria</taxon>
        <taxon>Hyphomicrobiales</taxon>
        <taxon>Methylobacteriaceae</taxon>
        <taxon>Hohaiivirga</taxon>
    </lineage>
</organism>
<name>A0ABV0BGR0_9HYPH</name>
<reference evidence="2 3" key="1">
    <citation type="submission" date="2024-04" db="EMBL/GenBank/DDBJ databases">
        <title>A novel species isolated from cricket.</title>
        <authorList>
            <person name="Wang H.-C."/>
        </authorList>
    </citation>
    <scope>NUCLEOTIDE SEQUENCE [LARGE SCALE GENOMIC DNA]</scope>
    <source>
        <strain evidence="2 3">WL0021</strain>
    </source>
</reference>
<evidence type="ECO:0000313" key="3">
    <source>
        <dbReference type="Proteomes" id="UP001418637"/>
    </source>
</evidence>